<evidence type="ECO:0000259" key="12">
    <source>
        <dbReference type="PROSITE" id="PS50851"/>
    </source>
</evidence>
<dbReference type="InterPro" id="IPR003594">
    <property type="entry name" value="HATPase_dom"/>
</dbReference>
<dbReference type="InterPro" id="IPR008207">
    <property type="entry name" value="Sig_transdc_His_kin_Hpt_dom"/>
</dbReference>
<protein>
    <recommendedName>
        <fullName evidence="2">histidine kinase</fullName>
        <ecNumber evidence="2">2.7.13.3</ecNumber>
    </recommendedName>
</protein>
<evidence type="ECO:0000256" key="1">
    <source>
        <dbReference type="ARBA" id="ARBA00000085"/>
    </source>
</evidence>
<evidence type="ECO:0000313" key="14">
    <source>
        <dbReference type="EMBL" id="XCM37449.1"/>
    </source>
</evidence>
<dbReference type="Gene3D" id="1.20.120.160">
    <property type="entry name" value="HPT domain"/>
    <property type="match status" value="1"/>
</dbReference>
<dbReference type="InterPro" id="IPR036061">
    <property type="entry name" value="CheW-like_dom_sf"/>
</dbReference>
<dbReference type="PROSITE" id="PS50109">
    <property type="entry name" value="HIS_KIN"/>
    <property type="match status" value="1"/>
</dbReference>
<evidence type="ECO:0000259" key="10">
    <source>
        <dbReference type="PROSITE" id="PS50109"/>
    </source>
</evidence>
<dbReference type="CDD" id="cd00088">
    <property type="entry name" value="HPT"/>
    <property type="match status" value="1"/>
</dbReference>
<proteinExistence type="predicted"/>
<evidence type="ECO:0000256" key="2">
    <source>
        <dbReference type="ARBA" id="ARBA00012438"/>
    </source>
</evidence>
<dbReference type="PANTHER" id="PTHR43395:SF1">
    <property type="entry name" value="CHEMOTAXIS PROTEIN CHEA"/>
    <property type="match status" value="1"/>
</dbReference>
<keyword evidence="6" id="KW-0902">Two-component regulatory system</keyword>
<dbReference type="EC" id="2.7.13.3" evidence="2"/>
<feature type="region of interest" description="Disordered" evidence="9">
    <location>
        <begin position="822"/>
        <end position="842"/>
    </location>
</feature>
<dbReference type="PROSITE" id="PS50894">
    <property type="entry name" value="HPT"/>
    <property type="match status" value="1"/>
</dbReference>
<dbReference type="InterPro" id="IPR036890">
    <property type="entry name" value="HATPase_C_sf"/>
</dbReference>
<reference evidence="14" key="1">
    <citation type="submission" date="2024-07" db="EMBL/GenBank/DDBJ databases">
        <authorList>
            <person name="Kim Y.J."/>
            <person name="Jeong J.Y."/>
        </authorList>
    </citation>
    <scope>NUCLEOTIDE SEQUENCE</scope>
    <source>
        <strain evidence="14">GIHE-MW2</strain>
    </source>
</reference>
<dbReference type="Pfam" id="PF01627">
    <property type="entry name" value="Hpt"/>
    <property type="match status" value="1"/>
</dbReference>
<keyword evidence="5 14" id="KW-0418">Kinase</keyword>
<evidence type="ECO:0000259" key="11">
    <source>
        <dbReference type="PROSITE" id="PS50110"/>
    </source>
</evidence>
<dbReference type="Pfam" id="PF02518">
    <property type="entry name" value="HATPase_c"/>
    <property type="match status" value="1"/>
</dbReference>
<dbReference type="InterPro" id="IPR051315">
    <property type="entry name" value="Bact_Chemotaxis_CheA"/>
</dbReference>
<feature type="region of interest" description="Disordered" evidence="9">
    <location>
        <begin position="290"/>
        <end position="339"/>
    </location>
</feature>
<dbReference type="GO" id="GO:0000155">
    <property type="term" value="F:phosphorelay sensor kinase activity"/>
    <property type="evidence" value="ECO:0007669"/>
    <property type="project" value="InterPro"/>
</dbReference>
<dbReference type="SMART" id="SM01231">
    <property type="entry name" value="H-kinase_dim"/>
    <property type="match status" value="1"/>
</dbReference>
<dbReference type="Gene3D" id="3.40.50.2300">
    <property type="match status" value="1"/>
</dbReference>
<evidence type="ECO:0000256" key="4">
    <source>
        <dbReference type="ARBA" id="ARBA00022679"/>
    </source>
</evidence>
<dbReference type="InterPro" id="IPR036641">
    <property type="entry name" value="HPT_dom_sf"/>
</dbReference>
<comment type="catalytic activity">
    <reaction evidence="1">
        <text>ATP + protein L-histidine = ADP + protein N-phospho-L-histidine.</text>
        <dbReference type="EC" id="2.7.13.3"/>
    </reaction>
</comment>
<dbReference type="SMART" id="SM00260">
    <property type="entry name" value="CheW"/>
    <property type="match status" value="1"/>
</dbReference>
<dbReference type="InterPro" id="IPR005467">
    <property type="entry name" value="His_kinase_dom"/>
</dbReference>
<keyword evidence="4 14" id="KW-0808">Transferase</keyword>
<dbReference type="Gene3D" id="2.30.30.40">
    <property type="entry name" value="SH3 Domains"/>
    <property type="match status" value="1"/>
</dbReference>
<dbReference type="SMART" id="SM00387">
    <property type="entry name" value="HATPase_c"/>
    <property type="match status" value="1"/>
</dbReference>
<feature type="domain" description="Histidine kinase" evidence="10">
    <location>
        <begin position="411"/>
        <end position="658"/>
    </location>
</feature>
<dbReference type="SUPFAM" id="SSF47226">
    <property type="entry name" value="Histidine-containing phosphotransfer domain, HPT domain"/>
    <property type="match status" value="1"/>
</dbReference>
<dbReference type="EMBL" id="CP159837">
    <property type="protein sequence ID" value="XCM37449.1"/>
    <property type="molecule type" value="Genomic_DNA"/>
</dbReference>
<dbReference type="Pfam" id="PF00072">
    <property type="entry name" value="Response_reg"/>
    <property type="match status" value="1"/>
</dbReference>
<dbReference type="InterPro" id="IPR004358">
    <property type="entry name" value="Sig_transdc_His_kin-like_C"/>
</dbReference>
<organism evidence="14">
    <name type="scientific">Planktothricoides raciborskii GIHE-MW2</name>
    <dbReference type="NCBI Taxonomy" id="2792601"/>
    <lineage>
        <taxon>Bacteria</taxon>
        <taxon>Bacillati</taxon>
        <taxon>Cyanobacteriota</taxon>
        <taxon>Cyanophyceae</taxon>
        <taxon>Oscillatoriophycideae</taxon>
        <taxon>Oscillatoriales</taxon>
        <taxon>Oscillatoriaceae</taxon>
        <taxon>Planktothricoides</taxon>
    </lineage>
</organism>
<evidence type="ECO:0000256" key="9">
    <source>
        <dbReference type="SAM" id="MobiDB-lite"/>
    </source>
</evidence>
<dbReference type="PROSITE" id="PS50110">
    <property type="entry name" value="RESPONSE_REGULATORY"/>
    <property type="match status" value="1"/>
</dbReference>
<name>A0AAU8JE45_9CYAN</name>
<evidence type="ECO:0000256" key="5">
    <source>
        <dbReference type="ARBA" id="ARBA00022777"/>
    </source>
</evidence>
<gene>
    <name evidence="14" type="ORF">ABWT76_000212</name>
</gene>
<dbReference type="PROSITE" id="PS50851">
    <property type="entry name" value="CHEW"/>
    <property type="match status" value="1"/>
</dbReference>
<feature type="modified residue" description="Phosphohistidine" evidence="7">
    <location>
        <position position="58"/>
    </location>
</feature>
<dbReference type="InterPro" id="IPR011006">
    <property type="entry name" value="CheY-like_superfamily"/>
</dbReference>
<dbReference type="FunFam" id="3.30.565.10:FF:000016">
    <property type="entry name" value="Chemotaxis protein CheA, putative"/>
    <property type="match status" value="1"/>
</dbReference>
<dbReference type="PANTHER" id="PTHR43395">
    <property type="entry name" value="SENSOR HISTIDINE KINASE CHEA"/>
    <property type="match status" value="1"/>
</dbReference>
<dbReference type="GO" id="GO:0006935">
    <property type="term" value="P:chemotaxis"/>
    <property type="evidence" value="ECO:0007669"/>
    <property type="project" value="InterPro"/>
</dbReference>
<dbReference type="Gene3D" id="3.30.565.10">
    <property type="entry name" value="Histidine kinase-like ATPase, C-terminal domain"/>
    <property type="match status" value="1"/>
</dbReference>
<feature type="compositionally biased region" description="Polar residues" evidence="9">
    <location>
        <begin position="305"/>
        <end position="314"/>
    </location>
</feature>
<feature type="domain" description="HPt" evidence="13">
    <location>
        <begin position="8"/>
        <end position="119"/>
    </location>
</feature>
<dbReference type="InterPro" id="IPR002545">
    <property type="entry name" value="CheW-lke_dom"/>
</dbReference>
<dbReference type="SUPFAM" id="SSF52172">
    <property type="entry name" value="CheY-like"/>
    <property type="match status" value="1"/>
</dbReference>
<evidence type="ECO:0000256" key="3">
    <source>
        <dbReference type="ARBA" id="ARBA00022553"/>
    </source>
</evidence>
<feature type="domain" description="CheW-like" evidence="12">
    <location>
        <begin position="660"/>
        <end position="815"/>
    </location>
</feature>
<dbReference type="SUPFAM" id="SSF50341">
    <property type="entry name" value="CheW-like"/>
    <property type="match status" value="1"/>
</dbReference>
<dbReference type="InterPro" id="IPR001789">
    <property type="entry name" value="Sig_transdc_resp-reg_receiver"/>
</dbReference>
<dbReference type="Pfam" id="PF01584">
    <property type="entry name" value="CheW"/>
    <property type="match status" value="1"/>
</dbReference>
<dbReference type="InterPro" id="IPR004105">
    <property type="entry name" value="CheA-like_dim"/>
</dbReference>
<evidence type="ECO:0000256" key="8">
    <source>
        <dbReference type="PROSITE-ProRule" id="PRU00169"/>
    </source>
</evidence>
<evidence type="ECO:0000259" key="13">
    <source>
        <dbReference type="PROSITE" id="PS50894"/>
    </source>
</evidence>
<feature type="modified residue" description="4-aspartylphosphate" evidence="8">
    <location>
        <position position="917"/>
    </location>
</feature>
<accession>A0AAU8JE45</accession>
<keyword evidence="3 8" id="KW-0597">Phosphoprotein</keyword>
<feature type="domain" description="Response regulatory" evidence="11">
    <location>
        <begin position="866"/>
        <end position="983"/>
    </location>
</feature>
<dbReference type="SUPFAM" id="SSF55874">
    <property type="entry name" value="ATPase domain of HSP90 chaperone/DNA topoisomerase II/histidine kinase"/>
    <property type="match status" value="1"/>
</dbReference>
<sequence length="987" mass="108815">MLAPLDLEAIAQESRNCFLYEEAPDYLVILEQGIAQLGNPKGTINLDEQYQKLIRVAHSLKGGASLAEMPALSQLSHKLEDLLIAIQEKRVSLHEQVSSNRTSVKSEVTSGGADRTTSAYQLLLMSLDRVSALLFEALNQPELPNETAPQMADLLCDAIDQFLASQGCAKSEELADLENVTPLDRHPQVSSFIKTSLEVDLEDCLQRIESSLRENQASDSISTEATKEATREAIATFAEECTLLGDALGVNWLSEIGSQLEQSSQNTDISLQQVTEAIAQIRQQRNQTLYGSETESLNSDEEENSAVSAETEWQSPEEFSDLDSDLDSDLPEPPPLSSPVPQRFLKYLIRQPEKARSPENINLRVSLSRIDRMTNTVGELLINYEQLEQCEQQLKDAILGQNLLPKSANGTAAHNLKSSPEATDLLKTVFQINQRFDQNRIDMVLGARNLRNTLANMRSSLEQLYRDLTAARMVPFREMTERFFVLIEDLKKQYQKSVNLVVSGQDVLIDRWIVEQLQTPLTHLLRNAFDHGIELPGERSNHGKSNQATIHLSAVSNGTYVVISIADDGRGINPEKIYQKALEKGLISPDQKTWSADEILKFLFTPGFSTAERLTDISGRGVGLDIVVQEVAKLGGSLAVKTTLGIGTQFTITIPLTLSILPMHIFRCQGQTFAIPAANVLETIRLADSLAEVTGNRVNNAAENQSNIQWQNQFIPVFHLNELLPVRSCCPSERSANSSEASNLGSLGSLGLVVKVKENPIILVVDALLGERRLVLKPLDYRVPVPPYVAGCTVLGNRQIVPVLSPDHFVSLIKNLSHNNSSKITPENISPENISPENISPENISPKNLDQIEPKNGAIAHHPSGRILIVDDSRTVRCLLQQTLSQAGFLVEEASDGAAGFAKVAEAQGEFDLVISDLEMPHLDGLGFLQKIRASQWSDLPVGMLTSQAKEIYVKTAKKLGVKFYLTKPFKPAEIIKLIEKNVSKNS</sequence>
<feature type="compositionally biased region" description="Acidic residues" evidence="9">
    <location>
        <begin position="318"/>
        <end position="330"/>
    </location>
</feature>
<dbReference type="GO" id="GO:0005737">
    <property type="term" value="C:cytoplasm"/>
    <property type="evidence" value="ECO:0007669"/>
    <property type="project" value="InterPro"/>
</dbReference>
<dbReference type="PRINTS" id="PR00344">
    <property type="entry name" value="BCTRLSENSOR"/>
</dbReference>
<evidence type="ECO:0000256" key="7">
    <source>
        <dbReference type="PROSITE-ProRule" id="PRU00110"/>
    </source>
</evidence>
<dbReference type="RefSeq" id="WP_354635498.1">
    <property type="nucleotide sequence ID" value="NZ_CP159837.1"/>
</dbReference>
<evidence type="ECO:0000256" key="6">
    <source>
        <dbReference type="ARBA" id="ARBA00023012"/>
    </source>
</evidence>
<dbReference type="SMART" id="SM00448">
    <property type="entry name" value="REC"/>
    <property type="match status" value="1"/>
</dbReference>
<dbReference type="AlphaFoldDB" id="A0AAU8JE45"/>
<dbReference type="Pfam" id="PF02895">
    <property type="entry name" value="H-kinase_dim"/>
    <property type="match status" value="1"/>
</dbReference>